<feature type="transmembrane region" description="Helical" evidence="2">
    <location>
        <begin position="918"/>
        <end position="940"/>
    </location>
</feature>
<feature type="transmembrane region" description="Helical" evidence="2">
    <location>
        <begin position="55"/>
        <end position="79"/>
    </location>
</feature>
<keyword evidence="2" id="KW-0812">Transmembrane</keyword>
<evidence type="ECO:0000256" key="2">
    <source>
        <dbReference type="SAM" id="Phobius"/>
    </source>
</evidence>
<feature type="transmembrane region" description="Helical" evidence="2">
    <location>
        <begin position="847"/>
        <end position="867"/>
    </location>
</feature>
<reference evidence="3 4" key="1">
    <citation type="journal article" date="2014" name="Genome Biol. Evol.">
        <title>The secreted proteins of Achlya hypogyna and Thraustotheca clavata identify the ancestral oomycete secretome and reveal gene acquisitions by horizontal gene transfer.</title>
        <authorList>
            <person name="Misner I."/>
            <person name="Blouin N."/>
            <person name="Leonard G."/>
            <person name="Richards T.A."/>
            <person name="Lane C.E."/>
        </authorList>
    </citation>
    <scope>NUCLEOTIDE SEQUENCE [LARGE SCALE GENOMIC DNA]</scope>
    <source>
        <strain evidence="3 4">ATCC 48635</strain>
    </source>
</reference>
<gene>
    <name evidence="3" type="ORF">ACHHYP_01164</name>
</gene>
<feature type="transmembrane region" description="Helical" evidence="2">
    <location>
        <begin position="156"/>
        <end position="175"/>
    </location>
</feature>
<dbReference type="EMBL" id="JNBR01000009">
    <property type="protein sequence ID" value="OQS01366.1"/>
    <property type="molecule type" value="Genomic_DNA"/>
</dbReference>
<keyword evidence="2" id="KW-0472">Membrane</keyword>
<dbReference type="OrthoDB" id="70232at2759"/>
<dbReference type="Proteomes" id="UP000243579">
    <property type="component" value="Unassembled WGS sequence"/>
</dbReference>
<feature type="transmembrane region" description="Helical" evidence="2">
    <location>
        <begin position="118"/>
        <end position="136"/>
    </location>
</feature>
<keyword evidence="4" id="KW-1185">Reference proteome</keyword>
<feature type="transmembrane region" description="Helical" evidence="2">
    <location>
        <begin position="14"/>
        <end position="34"/>
    </location>
</feature>
<evidence type="ECO:0000256" key="1">
    <source>
        <dbReference type="SAM" id="MobiDB-lite"/>
    </source>
</evidence>
<accession>A0A1V9ZTL7</accession>
<name>A0A1V9ZTL7_ACHHY</name>
<feature type="transmembrane region" description="Helical" evidence="2">
    <location>
        <begin position="1087"/>
        <end position="1107"/>
    </location>
</feature>
<keyword evidence="2" id="KW-1133">Transmembrane helix</keyword>
<evidence type="ECO:0000313" key="3">
    <source>
        <dbReference type="EMBL" id="OQS01366.1"/>
    </source>
</evidence>
<evidence type="ECO:0000313" key="4">
    <source>
        <dbReference type="Proteomes" id="UP000243579"/>
    </source>
</evidence>
<protein>
    <submittedName>
        <fullName evidence="3">Uncharacterized protein</fullName>
    </submittedName>
</protein>
<feature type="region of interest" description="Disordered" evidence="1">
    <location>
        <begin position="1631"/>
        <end position="1651"/>
    </location>
</feature>
<feature type="region of interest" description="Disordered" evidence="1">
    <location>
        <begin position="695"/>
        <end position="719"/>
    </location>
</feature>
<feature type="transmembrane region" description="Helical" evidence="2">
    <location>
        <begin position="946"/>
        <end position="967"/>
    </location>
</feature>
<feature type="transmembrane region" description="Helical" evidence="2">
    <location>
        <begin position="1128"/>
        <end position="1148"/>
    </location>
</feature>
<organism evidence="3 4">
    <name type="scientific">Achlya hypogyna</name>
    <name type="common">Oomycete</name>
    <name type="synonym">Protoachlya hypogyna</name>
    <dbReference type="NCBI Taxonomy" id="1202772"/>
    <lineage>
        <taxon>Eukaryota</taxon>
        <taxon>Sar</taxon>
        <taxon>Stramenopiles</taxon>
        <taxon>Oomycota</taxon>
        <taxon>Saprolegniomycetes</taxon>
        <taxon>Saprolegniales</taxon>
        <taxon>Achlyaceae</taxon>
        <taxon>Achlya</taxon>
    </lineage>
</organism>
<feature type="compositionally biased region" description="Polar residues" evidence="1">
    <location>
        <begin position="1636"/>
        <end position="1648"/>
    </location>
</feature>
<feature type="transmembrane region" description="Helical" evidence="2">
    <location>
        <begin position="1154"/>
        <end position="1171"/>
    </location>
</feature>
<feature type="transmembrane region" description="Helical" evidence="2">
    <location>
        <begin position="979"/>
        <end position="1000"/>
    </location>
</feature>
<proteinExistence type="predicted"/>
<feature type="transmembrane region" description="Helical" evidence="2">
    <location>
        <begin position="1024"/>
        <end position="1043"/>
    </location>
</feature>
<comment type="caution">
    <text evidence="3">The sequence shown here is derived from an EMBL/GenBank/DDBJ whole genome shotgun (WGS) entry which is preliminary data.</text>
</comment>
<sequence>MKAKTSETRWLKRYAYPIVLDVLYIPLVSTLVRIGTCPNGYDRITFSNGATCDCLDWFGVFWVLGLAGFCGLYASALYYKMYLEPLATTMDFRFQTSFQVIMVMARTLSDLDLRTDRAIAIMIDLGFLVCVAFLLVYTYKTQPCIGSGMLPNNIRFLTFSSAMYTAFCVLAHLAASSSVPSLYWSLLPLPALWILAWRCNGRRASIFNIPQQSIVDLLSEPSPQAKTVGTIAALHVDATKVHPREFSALLAHLTKVAMRSRSKELLCRTYALRFLWFAHIKNFRRQRLAVGETQDDAVMPPKLWFKDYDNPDRLQWTSKAPGAQRTSGASIITAKKRVKIRRIDQIQSRQPYNDDRRLGVATDEAIKAASDKTAPARRATLTRLTDMIVNRKTSALYRTVVVPSTGAFEVAVINDKHWISIEEAPTDSVHECRSIYNAAQEVLALSCASGDATAMHESALFLLEWYRSRYLRPSKAIYVHTLATLCGSSNPKLVADAAHTLYKIMLLRVVPVDFWLRHVSQLNAFLAALAHPSTATVFHVAAILDLVLEAAETERKTNLFVLLTPESIRHIQHALYRCHASYGTSATLEDSCVRLYNMEVAQRLLQQARRPSKRRRSSLIEWVAHQHQMLKKTIAHIIVRSDSLTRRSAAVDLRRLPAMVENAARHSSLQFVPPPRPPISHRSVMRSINSHYVSGTSDLPEDPPEAESPVEAMPSPLASERPPPIEATEYGRLLQNPDDLVFVTPLIMQEIDRRRRLRSELLVLLERTLSHCETAPTPRDYEFEIAKAVPLLKKLITLAFECAFPDFIASGIGPDLHAFYVQHLQPSLDAAPGGPACSKSDWSACGYAWLVHSPVALFWVVWAVYGLSRLIRDCAASSWFILDVTHIHDPVAQGLAIALSQQRTADAQRPRLPRYMKFCAMWAEWLSFSYTPLTIAFKVMDTDSHASLTLFSLTLPVEVCLAIVMLIRALGNSALPRYVYPLVLDVLYIPLASTLVRLGACPDGYTAKNLLGDGTCDCIDRFGIFWATGFVGFILLYGSALYYKMYIEPAAKSLVFRFQKSFQIIMVMGRTVNPIVALLVSDFDLSSYRPVAIAVALGYLLCVAFLLGYSYTVQPCIGSGLVPNNLRALTFSSSCYTSLCTVGVLVAGRSIAELYYALTPLPLVWLFAWRWNGLRALQFHVPDLPILDLLQERSARCKTVGAIAVVYTDAIKVPSIHFDAIVAQLEKILKRAAPDELRCRVFAMRALWFCHMRGFCQQKATIGETRDEAAVPFKLWTKERDLTSAPDLSRVGAARPRSKATKLHRIMALKDVMPIDASFKTSSSSGRRRYLSWLSSVGSGESFLSRRIAVDSNPANDKYRLVCIRDKHWIVKVEPPDAAVYSCTTLYHTALEVLAQSCATGDSAAMCDAATFLLEWYKSRYLRLSKPVFLHVLATLCATAAPKVVAHAVHSLHKSVLDSIVPPDLFLRNSSYLNHFATALRHRSRTTVLKCAHVLNLVFAAADARTNVYVLVTPEMIASVTLAVGHWHAAYDVSVLLEDLCIRLYNLEVRAQLKRPRRLVRRTSLTNQLRQWVAAQRQALVKPVARAIVRSAQSFHREDDLVSRRYESRRYSLSKLNTSIRVPTTGVSLGRAADDSSFSRPPRVSTSLPPIPAKPVPPVKCSILQPAQFDILTGEEQAAFKPDQLTFVSPALVAEISRRRSIREQWLILLRKTRELYDDTSSHQRARNSLLSATMLNLAQQVTATNDGALRDYVATQLPPELQAFFEEHVQPHVATTDSARRTSRLQWIRRQ</sequence>